<sequence length="207" mass="23304">MTRVHPNFSNAVASSSSKSDEKLETPPIVLTVWKKSLLFNCKGYTVFDSKGALQFRVDSYSNRRNATEIVLMDHIGKPLLSFRRQRFCFGQKWLIYNGEESKNPIFAVKKHMSSLLGCNKIVADVSRCGETDEGDEYVVEGSYEGRCCCVYDRSKRTVAAEIQRKESTINGVGFGNDVFRLVVDESELDSVVAMSIVILLEQMYPTS</sequence>
<dbReference type="EMBL" id="LFYR01001945">
    <property type="protein sequence ID" value="KMZ58414.1"/>
    <property type="molecule type" value="Genomic_DNA"/>
</dbReference>
<evidence type="ECO:0000313" key="3">
    <source>
        <dbReference type="Proteomes" id="UP000036987"/>
    </source>
</evidence>
<dbReference type="PANTHER" id="PTHR31087:SF131">
    <property type="entry name" value="TRANSLATION INITIATION FACTOR 2B FAMILY PROTEIN, PUTATIVE, EXPRESSED-RELATED"/>
    <property type="match status" value="1"/>
</dbReference>
<organism evidence="2 3">
    <name type="scientific">Zostera marina</name>
    <name type="common">Eelgrass</name>
    <dbReference type="NCBI Taxonomy" id="29655"/>
    <lineage>
        <taxon>Eukaryota</taxon>
        <taxon>Viridiplantae</taxon>
        <taxon>Streptophyta</taxon>
        <taxon>Embryophyta</taxon>
        <taxon>Tracheophyta</taxon>
        <taxon>Spermatophyta</taxon>
        <taxon>Magnoliopsida</taxon>
        <taxon>Liliopsida</taxon>
        <taxon>Zosteraceae</taxon>
        <taxon>Zostera</taxon>
    </lineage>
</organism>
<dbReference type="PANTHER" id="PTHR31087">
    <property type="match status" value="1"/>
</dbReference>
<comment type="caution">
    <text evidence="2">The sequence shown here is derived from an EMBL/GenBank/DDBJ whole genome shotgun (WGS) entry which is preliminary data.</text>
</comment>
<dbReference type="Gene3D" id="2.40.160.200">
    <property type="entry name" value="LURP1-related"/>
    <property type="match status" value="1"/>
</dbReference>
<name>A0A0K9NNQ4_ZOSMR</name>
<evidence type="ECO:0000256" key="1">
    <source>
        <dbReference type="ARBA" id="ARBA00005437"/>
    </source>
</evidence>
<dbReference type="InterPro" id="IPR038595">
    <property type="entry name" value="LOR_sf"/>
</dbReference>
<accession>A0A0K9NNQ4</accession>
<protein>
    <submittedName>
        <fullName evidence="2">Uncharacterized protein</fullName>
    </submittedName>
</protein>
<gene>
    <name evidence="2" type="ORF">ZOSMA_77G00750</name>
</gene>
<dbReference type="Pfam" id="PF04525">
    <property type="entry name" value="LOR"/>
    <property type="match status" value="1"/>
</dbReference>
<dbReference type="InterPro" id="IPR025659">
    <property type="entry name" value="Tubby-like_C"/>
</dbReference>
<dbReference type="OMA" id="SIVIAME"/>
<dbReference type="AlphaFoldDB" id="A0A0K9NNQ4"/>
<keyword evidence="3" id="KW-1185">Reference proteome</keyword>
<proteinExistence type="inferred from homology"/>
<dbReference type="Proteomes" id="UP000036987">
    <property type="component" value="Unassembled WGS sequence"/>
</dbReference>
<dbReference type="OrthoDB" id="748129at2759"/>
<dbReference type="SUPFAM" id="SSF54518">
    <property type="entry name" value="Tubby C-terminal domain-like"/>
    <property type="match status" value="1"/>
</dbReference>
<comment type="similarity">
    <text evidence="1">Belongs to the LOR family.</text>
</comment>
<dbReference type="InterPro" id="IPR007612">
    <property type="entry name" value="LOR"/>
</dbReference>
<evidence type="ECO:0000313" key="2">
    <source>
        <dbReference type="EMBL" id="KMZ58414.1"/>
    </source>
</evidence>
<reference evidence="3" key="1">
    <citation type="journal article" date="2016" name="Nature">
        <title>The genome of the seagrass Zostera marina reveals angiosperm adaptation to the sea.</title>
        <authorList>
            <person name="Olsen J.L."/>
            <person name="Rouze P."/>
            <person name="Verhelst B."/>
            <person name="Lin Y.-C."/>
            <person name="Bayer T."/>
            <person name="Collen J."/>
            <person name="Dattolo E."/>
            <person name="De Paoli E."/>
            <person name="Dittami S."/>
            <person name="Maumus F."/>
            <person name="Michel G."/>
            <person name="Kersting A."/>
            <person name="Lauritano C."/>
            <person name="Lohaus R."/>
            <person name="Toepel M."/>
            <person name="Tonon T."/>
            <person name="Vanneste K."/>
            <person name="Amirebrahimi M."/>
            <person name="Brakel J."/>
            <person name="Bostroem C."/>
            <person name="Chovatia M."/>
            <person name="Grimwood J."/>
            <person name="Jenkins J.W."/>
            <person name="Jueterbock A."/>
            <person name="Mraz A."/>
            <person name="Stam W.T."/>
            <person name="Tice H."/>
            <person name="Bornberg-Bauer E."/>
            <person name="Green P.J."/>
            <person name="Pearson G.A."/>
            <person name="Procaccini G."/>
            <person name="Duarte C.M."/>
            <person name="Schmutz J."/>
            <person name="Reusch T.B.H."/>
            <person name="Van de Peer Y."/>
        </authorList>
    </citation>
    <scope>NUCLEOTIDE SEQUENCE [LARGE SCALE GENOMIC DNA]</scope>
    <source>
        <strain evidence="3">cv. Finnish</strain>
    </source>
</reference>